<evidence type="ECO:0000256" key="5">
    <source>
        <dbReference type="ARBA" id="ARBA00023295"/>
    </source>
</evidence>
<organism evidence="8 9">
    <name type="scientific">Prevotella herbatica</name>
    <dbReference type="NCBI Taxonomy" id="2801997"/>
    <lineage>
        <taxon>Bacteria</taxon>
        <taxon>Pseudomonadati</taxon>
        <taxon>Bacteroidota</taxon>
        <taxon>Bacteroidia</taxon>
        <taxon>Bacteroidales</taxon>
        <taxon>Prevotellaceae</taxon>
        <taxon>Prevotella</taxon>
    </lineage>
</organism>
<evidence type="ECO:0000259" key="6">
    <source>
        <dbReference type="Pfam" id="PF00728"/>
    </source>
</evidence>
<dbReference type="Proteomes" id="UP001319045">
    <property type="component" value="Chromosome"/>
</dbReference>
<evidence type="ECO:0000313" key="8">
    <source>
        <dbReference type="EMBL" id="BCS84579.1"/>
    </source>
</evidence>
<dbReference type="InterPro" id="IPR015883">
    <property type="entry name" value="Glyco_hydro_20_cat"/>
</dbReference>
<dbReference type="CDD" id="cd06563">
    <property type="entry name" value="GH20_chitobiase-like"/>
    <property type="match status" value="1"/>
</dbReference>
<dbReference type="Pfam" id="PF02838">
    <property type="entry name" value="Glyco_hydro_20b"/>
    <property type="match status" value="1"/>
</dbReference>
<dbReference type="InterPro" id="IPR029018">
    <property type="entry name" value="Hex-like_dom2"/>
</dbReference>
<dbReference type="InterPro" id="IPR025705">
    <property type="entry name" value="Beta_hexosaminidase_sua/sub"/>
</dbReference>
<keyword evidence="4" id="KW-0378">Hydrolase</keyword>
<name>A0ABM7NVQ5_9BACT</name>
<evidence type="ECO:0000259" key="7">
    <source>
        <dbReference type="Pfam" id="PF02838"/>
    </source>
</evidence>
<dbReference type="PANTHER" id="PTHR22600">
    <property type="entry name" value="BETA-HEXOSAMINIDASE"/>
    <property type="match status" value="1"/>
</dbReference>
<evidence type="ECO:0000313" key="9">
    <source>
        <dbReference type="Proteomes" id="UP001319045"/>
    </source>
</evidence>
<keyword evidence="5" id="KW-0326">Glycosidase</keyword>
<comment type="catalytic activity">
    <reaction evidence="1">
        <text>Hydrolysis of terminal non-reducing N-acetyl-D-hexosamine residues in N-acetyl-beta-D-hexosaminides.</text>
        <dbReference type="EC" id="3.2.1.52"/>
    </reaction>
</comment>
<keyword evidence="9" id="KW-1185">Reference proteome</keyword>
<reference evidence="8 9" key="1">
    <citation type="journal article" date="2022" name="Int. J. Syst. Evol. Microbiol.">
        <title>Prevotella herbatica sp. nov., a plant polysaccharide-decomposing anaerobic bacterium isolated from a methanogenic reactor.</title>
        <authorList>
            <person name="Uek A."/>
            <person name="Tonouchi A."/>
            <person name="Kaku N."/>
            <person name="Ueki K."/>
        </authorList>
    </citation>
    <scope>NUCLEOTIDE SEQUENCE [LARGE SCALE GENOMIC DNA]</scope>
    <source>
        <strain evidence="8 9">WR041</strain>
    </source>
</reference>
<dbReference type="EC" id="3.2.1.52" evidence="3"/>
<dbReference type="InterPro" id="IPR017853">
    <property type="entry name" value="GH"/>
</dbReference>
<dbReference type="Pfam" id="PF00728">
    <property type="entry name" value="Glyco_hydro_20"/>
    <property type="match status" value="1"/>
</dbReference>
<dbReference type="Gene3D" id="3.20.20.80">
    <property type="entry name" value="Glycosidases"/>
    <property type="match status" value="1"/>
</dbReference>
<dbReference type="SUPFAM" id="SSF55545">
    <property type="entry name" value="beta-N-acetylhexosaminidase-like domain"/>
    <property type="match status" value="1"/>
</dbReference>
<evidence type="ECO:0000256" key="1">
    <source>
        <dbReference type="ARBA" id="ARBA00001231"/>
    </source>
</evidence>
<accession>A0ABM7NVQ5</accession>
<feature type="domain" description="Beta-hexosaminidase bacterial type N-terminal" evidence="7">
    <location>
        <begin position="19"/>
        <end position="147"/>
    </location>
</feature>
<dbReference type="PRINTS" id="PR00738">
    <property type="entry name" value="GLHYDRLASE20"/>
</dbReference>
<dbReference type="PIRSF" id="PIRSF001093">
    <property type="entry name" value="B-hxosamndse_ab_euk"/>
    <property type="match status" value="1"/>
</dbReference>
<proteinExistence type="inferred from homology"/>
<feature type="domain" description="Glycoside hydrolase family 20 catalytic" evidence="6">
    <location>
        <begin position="151"/>
        <end position="501"/>
    </location>
</feature>
<evidence type="ECO:0000256" key="4">
    <source>
        <dbReference type="ARBA" id="ARBA00022801"/>
    </source>
</evidence>
<sequence length="532" mass="60574">MIVSICVSSAYADDVKADYRVVPLPENIKILGNKPFILDASANIVYANGDSLLQRNATFLAEYVKKSVGLSLVVKSHSANSDRNIFLRIDRKIIGDEAYKIEINQHNIIVSGKTANGVFYGIQTLRKSLPIIQHAENVIMPAAVITDSPRFAYRGMMLDVARHFFPVDFVKEYIDLLALHNMNTFHWHLTDDQGWRIEIKKYPLLTKIGSIRKHTTLGRNSSLDDETPYGGFYTQQQAREIVEYAKERYITVIPEIDMPGHMLGALAAYPELGCTGGPYQVSGNWGVFDDILCAGNEKTYQFIQDVMDELMDIFPSKYIHLGGDEAPKTRWTTCEKCQGLIKSLGIKGDKECTAENRLQGYLVSRIEKYLNQKGRKIIGWDEILEGDVQKSATIMSWRGVEGGIKASRLGHDAIMTPVSYCYFDYYQTDKTWNEPLLIGGNLNIEKTYSYQPVPDSLTAAEKKHIIGVQGNLWTEYIVCPSLAEYQVLPRMAALSEVQWMQYDKKNYADFRKRLERLLQVYKLYGYKYFVEK</sequence>
<dbReference type="EMBL" id="AP024484">
    <property type="protein sequence ID" value="BCS84579.1"/>
    <property type="molecule type" value="Genomic_DNA"/>
</dbReference>
<comment type="similarity">
    <text evidence="2">Belongs to the glycosyl hydrolase 20 family.</text>
</comment>
<dbReference type="SUPFAM" id="SSF51445">
    <property type="entry name" value="(Trans)glycosidases"/>
    <property type="match status" value="1"/>
</dbReference>
<evidence type="ECO:0000256" key="3">
    <source>
        <dbReference type="ARBA" id="ARBA00012663"/>
    </source>
</evidence>
<dbReference type="InterPro" id="IPR015882">
    <property type="entry name" value="HEX_bac_N"/>
</dbReference>
<dbReference type="Gene3D" id="3.30.379.10">
    <property type="entry name" value="Chitobiase/beta-hexosaminidase domain 2-like"/>
    <property type="match status" value="1"/>
</dbReference>
<dbReference type="PANTHER" id="PTHR22600:SF57">
    <property type="entry name" value="BETA-N-ACETYLHEXOSAMINIDASE"/>
    <property type="match status" value="1"/>
</dbReference>
<protein>
    <recommendedName>
        <fullName evidence="3">beta-N-acetylhexosaminidase</fullName>
        <ecNumber evidence="3">3.2.1.52</ecNumber>
    </recommendedName>
</protein>
<gene>
    <name evidence="8" type="ORF">prwr041_04720</name>
</gene>
<evidence type="ECO:0000256" key="2">
    <source>
        <dbReference type="ARBA" id="ARBA00006285"/>
    </source>
</evidence>